<organism evidence="1">
    <name type="scientific">Darwinula stevensoni</name>
    <dbReference type="NCBI Taxonomy" id="69355"/>
    <lineage>
        <taxon>Eukaryota</taxon>
        <taxon>Metazoa</taxon>
        <taxon>Ecdysozoa</taxon>
        <taxon>Arthropoda</taxon>
        <taxon>Crustacea</taxon>
        <taxon>Oligostraca</taxon>
        <taxon>Ostracoda</taxon>
        <taxon>Podocopa</taxon>
        <taxon>Podocopida</taxon>
        <taxon>Darwinulocopina</taxon>
        <taxon>Darwinuloidea</taxon>
        <taxon>Darwinulidae</taxon>
        <taxon>Darwinula</taxon>
    </lineage>
</organism>
<evidence type="ECO:0008006" key="3">
    <source>
        <dbReference type="Google" id="ProtNLM"/>
    </source>
</evidence>
<keyword evidence="2" id="KW-1185">Reference proteome</keyword>
<dbReference type="Gene3D" id="1.10.533.10">
    <property type="entry name" value="Death Domain, Fas"/>
    <property type="match status" value="1"/>
</dbReference>
<name>A0A7R9FT45_9CRUS</name>
<dbReference type="InterPro" id="IPR011029">
    <property type="entry name" value="DEATH-like_dom_sf"/>
</dbReference>
<evidence type="ECO:0000313" key="2">
    <source>
        <dbReference type="Proteomes" id="UP000677054"/>
    </source>
</evidence>
<dbReference type="EMBL" id="CAJPEV010007924">
    <property type="protein sequence ID" value="CAG0905009.1"/>
    <property type="molecule type" value="Genomic_DNA"/>
</dbReference>
<dbReference type="SUPFAM" id="SSF47986">
    <property type="entry name" value="DEATH domain"/>
    <property type="match status" value="1"/>
</dbReference>
<dbReference type="AlphaFoldDB" id="A0A7R9FT45"/>
<reference evidence="1" key="1">
    <citation type="submission" date="2020-11" db="EMBL/GenBank/DDBJ databases">
        <authorList>
            <person name="Tran Van P."/>
        </authorList>
    </citation>
    <scope>NUCLEOTIDE SEQUENCE</scope>
</reference>
<sequence>MISAWEQWTNRGIMTTHGPTISKVITDHLSTFRQYIDLDDLLLRLKGEGIIQDDEFIEKTKYSEDKSKKQAMFILEKIPRAGDDAFQGLLKCLLDMEQNHKEFVEKLLTSLEKNGAKSLAETIRNCK</sequence>
<accession>A0A7R9FT45</accession>
<protein>
    <recommendedName>
        <fullName evidence="3">CARD domain-containing protein</fullName>
    </recommendedName>
</protein>
<dbReference type="Proteomes" id="UP000677054">
    <property type="component" value="Unassembled WGS sequence"/>
</dbReference>
<evidence type="ECO:0000313" key="1">
    <source>
        <dbReference type="EMBL" id="CAD7254122.1"/>
    </source>
</evidence>
<gene>
    <name evidence="1" type="ORF">DSTB1V02_LOCUS13868</name>
</gene>
<dbReference type="EMBL" id="LR907441">
    <property type="protein sequence ID" value="CAD7254122.1"/>
    <property type="molecule type" value="Genomic_DNA"/>
</dbReference>
<proteinExistence type="predicted"/>